<dbReference type="OrthoDB" id="414267at2759"/>
<organism evidence="3 4">
    <name type="scientific">Varroa destructor</name>
    <name type="common">Honeybee mite</name>
    <dbReference type="NCBI Taxonomy" id="109461"/>
    <lineage>
        <taxon>Eukaryota</taxon>
        <taxon>Metazoa</taxon>
        <taxon>Ecdysozoa</taxon>
        <taxon>Arthropoda</taxon>
        <taxon>Chelicerata</taxon>
        <taxon>Arachnida</taxon>
        <taxon>Acari</taxon>
        <taxon>Parasitiformes</taxon>
        <taxon>Mesostigmata</taxon>
        <taxon>Gamasina</taxon>
        <taxon>Dermanyssoidea</taxon>
        <taxon>Varroidae</taxon>
        <taxon>Varroa</taxon>
    </lineage>
</organism>
<dbReference type="Proteomes" id="UP000594260">
    <property type="component" value="Unplaced"/>
</dbReference>
<dbReference type="GeneID" id="111245609"/>
<keyword evidence="4" id="KW-1185">Reference proteome</keyword>
<dbReference type="InterPro" id="IPR013087">
    <property type="entry name" value="Znf_C2H2_type"/>
</dbReference>
<dbReference type="PROSITE" id="PS00028">
    <property type="entry name" value="ZINC_FINGER_C2H2_1"/>
    <property type="match status" value="1"/>
</dbReference>
<dbReference type="RefSeq" id="XP_022649929.1">
    <property type="nucleotide sequence ID" value="XM_022794194.1"/>
</dbReference>
<feature type="region of interest" description="Disordered" evidence="1">
    <location>
        <begin position="986"/>
        <end position="1068"/>
    </location>
</feature>
<name>A0A7M7MBI5_VARDE</name>
<dbReference type="RefSeq" id="XP_022649924.1">
    <property type="nucleotide sequence ID" value="XM_022794189.1"/>
</dbReference>
<dbReference type="EnsemblMetazoa" id="XM_022794194">
    <property type="protein sequence ID" value="XP_022649929"/>
    <property type="gene ID" value="LOC111245609"/>
</dbReference>
<sequence length="1068" mass="119129">MSEGLSWLFEAWGSAQHSYLACPPTPQAPTAHNQQLTVQSHTAQTQIPPQAPPIAHAAQASIAHTSNVHAGLPPVPAPLHAAPPNPLPAPTSHINTGAPPAFFYRAQRFGAKGQPLSGVNWWCDAFGPYQLEGQNGWRGVGPFLMRPDLASKPNVLCCSKSRRKINPCTARVNLKPDGTILRRRYFHNHPPEPQMPQPQEGELQLPPVPTFEEVAAIVATTRTLKVNKPEPEQPQTIRVWNEDKTEMVEIAVTVDNRQDIADKAQVVEVNGKKVMHCPVVSCSRSLANRAALHQHLFTHIQGNQKRGAAGLTDDKLCPLCRAEQGSHESLVRHIVDMHDTRLECTEHEFETMSDFQQWKRRTEQEDLSSFELGRWGKSHFCCCRAGRVEPGKHVNVRRTRLGFECPAAMVVRTDKAQGQPSRVRVTYWRTHLGHIPSVLDVRILKEQREWIVSLLEAGHTNRSIVAQGASRYFGPPLNKIHMLTERYLRRLASELQARTDKTIGPGMIDVPKAYEYGNTDQLRLALADMIHEGLNREADERARVESEKDCGVNRHDEKILGGYGVLEHGRTGRYQVVKHRYEHIKGDRQHQSMTVVVFPRKTAHMSCEKTCPICQVCVHRYGCTCSAYMLHDRMCVHIHRIASLKGNPSSEYVRPDMIKEDTIGLTEALRRLQTLNHREKMKPLLPLADELFELIKANRTVHPDQVEAFLRQGLAMMKAHPQLQPTRDEEADLGPQPIDSAEARRYMRCKHPDNRSYNVISSNWDRNCMIVGVEPGTTKIKDEPLDEDIKPPKVPSPANKEPQRQPATVKSVVVKMSGPLSKTSQQARLNHPVAPRKRFPGQANDSEAGPSKKTKFTSVQAPVSGLAGKQVAGRRGKDKVVLMKSKRIVVVKPDSLGVRPSGPYSTGPTLSYSYATSTANSFTHTRTPKTSHRKNASLNKNQWTAAVQLPPTSHTQSQADFVVIRPGDLGMSTGSSYHQKIVPSNHQVSSVPHDTQQPQQEEPQQQQQQPTESIGDASFEDAFEQPNPTHSGMPPGVEPLRPKQEPVDENVVSGDGNPKDSTFTLTQL</sequence>
<feature type="domain" description="C2H2-type" evidence="2">
    <location>
        <begin position="277"/>
        <end position="299"/>
    </location>
</feature>
<accession>A0A7M7MBI5</accession>
<dbReference type="EnsemblMetazoa" id="XM_022794190">
    <property type="protein sequence ID" value="XP_022649925"/>
    <property type="gene ID" value="LOC111245609"/>
</dbReference>
<feature type="region of interest" description="Disordered" evidence="1">
    <location>
        <begin position="23"/>
        <end position="49"/>
    </location>
</feature>
<feature type="region of interest" description="Disordered" evidence="1">
    <location>
        <begin position="778"/>
        <end position="856"/>
    </location>
</feature>
<proteinExistence type="predicted"/>
<feature type="compositionally biased region" description="Low complexity" evidence="1">
    <location>
        <begin position="995"/>
        <end position="1012"/>
    </location>
</feature>
<reference evidence="3" key="1">
    <citation type="submission" date="2021-01" db="UniProtKB">
        <authorList>
            <consortium name="EnsemblMetazoa"/>
        </authorList>
    </citation>
    <scope>IDENTIFICATION</scope>
</reference>
<evidence type="ECO:0000259" key="2">
    <source>
        <dbReference type="PROSITE" id="PS00028"/>
    </source>
</evidence>
<evidence type="ECO:0000256" key="1">
    <source>
        <dbReference type="SAM" id="MobiDB-lite"/>
    </source>
</evidence>
<protein>
    <recommendedName>
        <fullName evidence="2">C2H2-type domain-containing protein</fullName>
    </recommendedName>
</protein>
<dbReference type="RefSeq" id="XP_022649926.1">
    <property type="nucleotide sequence ID" value="XM_022794191.1"/>
</dbReference>
<dbReference type="RefSeq" id="XP_022649925.1">
    <property type="nucleotide sequence ID" value="XM_022794190.1"/>
</dbReference>
<dbReference type="KEGG" id="vde:111245609"/>
<dbReference type="EnsemblMetazoa" id="XM_022794192">
    <property type="protein sequence ID" value="XP_022649927"/>
    <property type="gene ID" value="LOC111245609"/>
</dbReference>
<evidence type="ECO:0000313" key="3">
    <source>
        <dbReference type="EnsemblMetazoa" id="XP_022649927"/>
    </source>
</evidence>
<dbReference type="AlphaFoldDB" id="A0A7M7MBI5"/>
<dbReference type="EnsemblMetazoa" id="XM_022794193">
    <property type="protein sequence ID" value="XP_022649928"/>
    <property type="gene ID" value="LOC111245609"/>
</dbReference>
<dbReference type="EnsemblMetazoa" id="XM_022794191">
    <property type="protein sequence ID" value="XP_022649926"/>
    <property type="gene ID" value="LOC111245609"/>
</dbReference>
<feature type="compositionally biased region" description="Polar residues" evidence="1">
    <location>
        <begin position="28"/>
        <end position="40"/>
    </location>
</feature>
<dbReference type="InterPro" id="IPR052797">
    <property type="entry name" value="RegFact_GeneExpr_CellDeath"/>
</dbReference>
<dbReference type="RefSeq" id="XP_022649927.1">
    <property type="nucleotide sequence ID" value="XM_022794192.1"/>
</dbReference>
<feature type="compositionally biased region" description="Basic and acidic residues" evidence="1">
    <location>
        <begin position="779"/>
        <end position="791"/>
    </location>
</feature>
<dbReference type="InParanoid" id="A0A7M7MBI5"/>
<feature type="compositionally biased region" description="Polar residues" evidence="1">
    <location>
        <begin position="1059"/>
        <end position="1068"/>
    </location>
</feature>
<dbReference type="PANTHER" id="PTHR33936">
    <property type="entry name" value="PROTEIN CBG17840"/>
    <property type="match status" value="1"/>
</dbReference>
<dbReference type="RefSeq" id="XP_022649928.1">
    <property type="nucleotide sequence ID" value="XM_022794193.1"/>
</dbReference>
<dbReference type="PANTHER" id="PTHR33936:SF24">
    <property type="entry name" value="C2H2-TYPE DOMAIN-CONTAINING PROTEIN"/>
    <property type="match status" value="1"/>
</dbReference>
<evidence type="ECO:0000313" key="4">
    <source>
        <dbReference type="Proteomes" id="UP000594260"/>
    </source>
</evidence>
<dbReference type="EnsemblMetazoa" id="XM_022794189">
    <property type="protein sequence ID" value="XP_022649924"/>
    <property type="gene ID" value="LOC111245609"/>
</dbReference>